<feature type="compositionally biased region" description="Low complexity" evidence="1">
    <location>
        <begin position="793"/>
        <end position="803"/>
    </location>
</feature>
<keyword evidence="4" id="KW-1185">Reference proteome</keyword>
<accession>Q22EY9</accession>
<feature type="compositionally biased region" description="Low complexity" evidence="1">
    <location>
        <begin position="49"/>
        <end position="64"/>
    </location>
</feature>
<feature type="transmembrane region" description="Helical" evidence="2">
    <location>
        <begin position="520"/>
        <end position="539"/>
    </location>
</feature>
<gene>
    <name evidence="3" type="ORF">TTHERM_00822240</name>
</gene>
<dbReference type="eggNOG" id="ENOG502SV2E">
    <property type="taxonomic scope" value="Eukaryota"/>
</dbReference>
<dbReference type="AlphaFoldDB" id="Q22EY9"/>
<evidence type="ECO:0000313" key="3">
    <source>
        <dbReference type="EMBL" id="EAR83886.2"/>
    </source>
</evidence>
<reference evidence="4" key="1">
    <citation type="journal article" date="2006" name="PLoS Biol.">
        <title>Macronuclear genome sequence of the ciliate Tetrahymena thermophila, a model eukaryote.</title>
        <authorList>
            <person name="Eisen J.A."/>
            <person name="Coyne R.S."/>
            <person name="Wu M."/>
            <person name="Wu D."/>
            <person name="Thiagarajan M."/>
            <person name="Wortman J.R."/>
            <person name="Badger J.H."/>
            <person name="Ren Q."/>
            <person name="Amedeo P."/>
            <person name="Jones K.M."/>
            <person name="Tallon L.J."/>
            <person name="Delcher A.L."/>
            <person name="Salzberg S.L."/>
            <person name="Silva J.C."/>
            <person name="Haas B.J."/>
            <person name="Majoros W.H."/>
            <person name="Farzad M."/>
            <person name="Carlton J.M."/>
            <person name="Smith R.K. Jr."/>
            <person name="Garg J."/>
            <person name="Pearlman R.E."/>
            <person name="Karrer K.M."/>
            <person name="Sun L."/>
            <person name="Manning G."/>
            <person name="Elde N.C."/>
            <person name="Turkewitz A.P."/>
            <person name="Asai D.J."/>
            <person name="Wilkes D.E."/>
            <person name="Wang Y."/>
            <person name="Cai H."/>
            <person name="Collins K."/>
            <person name="Stewart B.A."/>
            <person name="Lee S.R."/>
            <person name="Wilamowska K."/>
            <person name="Weinberg Z."/>
            <person name="Ruzzo W.L."/>
            <person name="Wloga D."/>
            <person name="Gaertig J."/>
            <person name="Frankel J."/>
            <person name="Tsao C.-C."/>
            <person name="Gorovsky M.A."/>
            <person name="Keeling P.J."/>
            <person name="Waller R.F."/>
            <person name="Patron N.J."/>
            <person name="Cherry J.M."/>
            <person name="Stover N.A."/>
            <person name="Krieger C.J."/>
            <person name="del Toro C."/>
            <person name="Ryder H.F."/>
            <person name="Williamson S.C."/>
            <person name="Barbeau R.A."/>
            <person name="Hamilton E.P."/>
            <person name="Orias E."/>
        </authorList>
    </citation>
    <scope>NUCLEOTIDE SEQUENCE [LARGE SCALE GENOMIC DNA]</scope>
    <source>
        <strain evidence="4">SB210</strain>
    </source>
</reference>
<evidence type="ECO:0000256" key="1">
    <source>
        <dbReference type="SAM" id="MobiDB-lite"/>
    </source>
</evidence>
<evidence type="ECO:0000313" key="4">
    <source>
        <dbReference type="Proteomes" id="UP000009168"/>
    </source>
</evidence>
<feature type="transmembrane region" description="Helical" evidence="2">
    <location>
        <begin position="177"/>
        <end position="198"/>
    </location>
</feature>
<organism evidence="3 4">
    <name type="scientific">Tetrahymena thermophila (strain SB210)</name>
    <dbReference type="NCBI Taxonomy" id="312017"/>
    <lineage>
        <taxon>Eukaryota</taxon>
        <taxon>Sar</taxon>
        <taxon>Alveolata</taxon>
        <taxon>Ciliophora</taxon>
        <taxon>Intramacronucleata</taxon>
        <taxon>Oligohymenophorea</taxon>
        <taxon>Hymenostomatida</taxon>
        <taxon>Tetrahymenina</taxon>
        <taxon>Tetrahymenidae</taxon>
        <taxon>Tetrahymena</taxon>
    </lineage>
</organism>
<dbReference type="KEGG" id="tet:TTHERM_00822240"/>
<feature type="region of interest" description="Disordered" evidence="1">
    <location>
        <begin position="1"/>
        <end position="64"/>
    </location>
</feature>
<feature type="region of interest" description="Disordered" evidence="1">
    <location>
        <begin position="969"/>
        <end position="991"/>
    </location>
</feature>
<feature type="region of interest" description="Disordered" evidence="1">
    <location>
        <begin position="793"/>
        <end position="816"/>
    </location>
</feature>
<feature type="transmembrane region" description="Helical" evidence="2">
    <location>
        <begin position="623"/>
        <end position="649"/>
    </location>
</feature>
<dbReference type="EMBL" id="GG662544">
    <property type="protein sequence ID" value="EAR83886.2"/>
    <property type="molecule type" value="Genomic_DNA"/>
</dbReference>
<name>Q22EY9_TETTS</name>
<feature type="compositionally biased region" description="Low complexity" evidence="1">
    <location>
        <begin position="975"/>
        <end position="989"/>
    </location>
</feature>
<protein>
    <submittedName>
        <fullName evidence="3">Transmembrane protein, putative</fullName>
    </submittedName>
</protein>
<evidence type="ECO:0000256" key="2">
    <source>
        <dbReference type="SAM" id="Phobius"/>
    </source>
</evidence>
<dbReference type="HOGENOM" id="CLU_271020_0_0_1"/>
<feature type="region of interest" description="Disordered" evidence="1">
    <location>
        <begin position="1091"/>
        <end position="1130"/>
    </location>
</feature>
<feature type="compositionally biased region" description="Low complexity" evidence="1">
    <location>
        <begin position="16"/>
        <end position="33"/>
    </location>
</feature>
<keyword evidence="2" id="KW-1133">Transmembrane helix</keyword>
<dbReference type="RefSeq" id="XP_001031549.2">
    <property type="nucleotide sequence ID" value="XM_001031549.2"/>
</dbReference>
<keyword evidence="2" id="KW-0472">Membrane</keyword>
<dbReference type="GeneID" id="7835548"/>
<dbReference type="Proteomes" id="UP000009168">
    <property type="component" value="Unassembled WGS sequence"/>
</dbReference>
<feature type="transmembrane region" description="Helical" evidence="2">
    <location>
        <begin position="567"/>
        <end position="589"/>
    </location>
</feature>
<dbReference type="InParanoid" id="Q22EY9"/>
<keyword evidence="2 3" id="KW-0812">Transmembrane</keyword>
<feature type="compositionally biased region" description="Polar residues" evidence="1">
    <location>
        <begin position="1"/>
        <end position="15"/>
    </location>
</feature>
<sequence length="1183" mass="135264">MFNPQVSSNYNSAIKQQQAYQSHQQIQNINQNQGSSYNDGVGIYAGNGQPQQQLQQQQFESQRSQVNVSNMDQNYKLSNMIQKNQSMKLNNSLNQSSYRDKKVLNQNLQQLLTQNSKNKQNSSMQQINKDGNTLSNTAIQANSQPMPEQNSDLVKKLMKKDIKDEKTFSFCTRWTHLTIVFLYSLATVIVSSILVYYFPQNSTNRYYMQETIDNWNQQMWSDIQVVQLTAQQIANKQSPLCPSSYKSLYTVFGLPISDGCNCLSSTYSQKAMIVGKCGDDQIASGCTNVKGFDPPVGFNWQTPDGSVTFTLCVKLIDGLTYNNVGSQTNCQKTCGGSTPETQICVNSNQDCPINYIRFGSAPDATQNIQNLKSQAIGASYNMYYSSSGSGAPLVDVRLTKGIGVCMNNNIQNLYQQPSYYPLLNVNQTQVCSQSSQIDTRFTSILTLNEKSLYQINYFDNQYTALPGYTLSTTELYSIYVRPAIVFAQDRRGSDISTFMNSYQNYDTVYNGSVSILVTSIFYLVCIGLIYNIFSILNILNKKHLYKQYLYDLEPDLETQKSHLFKRLWLKILISLAHMISILVTFVLTIQNYLYLTTLNQGTLGDQYTQNLVSSLKSEYYTNILWYIVSNFIVFSTIVIIELLALVPLLSKKLKEDTKVKISSKYMPKPGSSKAQQQQIDSNNKRGLELPEYQTHNMYGGNGINTTINPFVQHLSVLGADITTANNRSIHMGPGLYTLQSRNNQANQGINSRQATQQLNYSNILPPEIKNYESMTYNNKNTQGNEQKLQMTNQMTTTQQTDQQEIIKKSPHQPSQYASNRVIEAMTAGSQSGLPTGATQNDRNMQIRNSDYVQEYQKQSSNQISSNFNSRNINHMERNQQNGDEQNQTIDLDFHSNHIVIQQPAAMNQFNDSNVSNDFGGLSNNFQGDKKNRQSKYSIESLPGQFNKQNEYANKIQTIPEVDSHRQYIGQDRTSNNDSNNMNNFNNNNFQIKSGSKLDQQQYNPNNYSQNNAISQNQYSSGNFNNMNRIPEDDNNHSNTTINEHQGDNRIQKVKNTGFNANQKHNNQENANSFRNQQNYNMDKNDFNSQQNYYEANNHNNNKNFNNNHRNSNYNNINQQSNQNDNSNYFNNQRQNQYNIYQNNQPYNQEMFQAQNRIHDKNDQDVDDPDMYDINLPAYNQKFY</sequence>
<proteinExistence type="predicted"/>